<accession>A0ABP8Q8D5</accession>
<feature type="chain" id="PRO_5045081545" description="Secreted protein" evidence="1">
    <location>
        <begin position="18"/>
        <end position="158"/>
    </location>
</feature>
<sequence length="158" mass="18077">MKYSFIVMLFFLNAAFAEISCPSGERLVAECALPSKKLEKKALICYKTTQPISLTYYFKRGQNVELEVKFNELNKLKRWLDKGTYTRYLGFSRGSYAYVIGVPEEKPGAVAFIDIKKDKSLLSSTDCLANSFGDKDVEHPYIENIQDEIVRANNFEFP</sequence>
<evidence type="ECO:0000256" key="1">
    <source>
        <dbReference type="SAM" id="SignalP"/>
    </source>
</evidence>
<evidence type="ECO:0008006" key="4">
    <source>
        <dbReference type="Google" id="ProtNLM"/>
    </source>
</evidence>
<comment type="caution">
    <text evidence="2">The sequence shown here is derived from an EMBL/GenBank/DDBJ whole genome shotgun (WGS) entry which is preliminary data.</text>
</comment>
<name>A0ABP8Q8D5_9GAMM</name>
<gene>
    <name evidence="2" type="ORF">GCM10023095_18670</name>
</gene>
<dbReference type="RefSeq" id="WP_345012336.1">
    <property type="nucleotide sequence ID" value="NZ_BAABFC010000012.1"/>
</dbReference>
<organism evidence="2 3">
    <name type="scientific">Pseudaeromonas paramecii</name>
    <dbReference type="NCBI Taxonomy" id="2138166"/>
    <lineage>
        <taxon>Bacteria</taxon>
        <taxon>Pseudomonadati</taxon>
        <taxon>Pseudomonadota</taxon>
        <taxon>Gammaproteobacteria</taxon>
        <taxon>Aeromonadales</taxon>
        <taxon>Aeromonadaceae</taxon>
        <taxon>Pseudaeromonas</taxon>
    </lineage>
</organism>
<evidence type="ECO:0000313" key="2">
    <source>
        <dbReference type="EMBL" id="GAA4499098.1"/>
    </source>
</evidence>
<dbReference type="Proteomes" id="UP001501321">
    <property type="component" value="Unassembled WGS sequence"/>
</dbReference>
<dbReference type="EMBL" id="BAABFC010000012">
    <property type="protein sequence ID" value="GAA4499098.1"/>
    <property type="molecule type" value="Genomic_DNA"/>
</dbReference>
<feature type="signal peptide" evidence="1">
    <location>
        <begin position="1"/>
        <end position="17"/>
    </location>
</feature>
<keyword evidence="1" id="KW-0732">Signal</keyword>
<evidence type="ECO:0000313" key="3">
    <source>
        <dbReference type="Proteomes" id="UP001501321"/>
    </source>
</evidence>
<proteinExistence type="predicted"/>
<reference evidence="3" key="1">
    <citation type="journal article" date="2019" name="Int. J. Syst. Evol. Microbiol.">
        <title>The Global Catalogue of Microorganisms (GCM) 10K type strain sequencing project: providing services to taxonomists for standard genome sequencing and annotation.</title>
        <authorList>
            <consortium name="The Broad Institute Genomics Platform"/>
            <consortium name="The Broad Institute Genome Sequencing Center for Infectious Disease"/>
            <person name="Wu L."/>
            <person name="Ma J."/>
        </authorList>
    </citation>
    <scope>NUCLEOTIDE SEQUENCE [LARGE SCALE GENOMIC DNA]</scope>
    <source>
        <strain evidence="3">JCM 32226</strain>
    </source>
</reference>
<keyword evidence="3" id="KW-1185">Reference proteome</keyword>
<protein>
    <recommendedName>
        <fullName evidence="4">Secreted protein</fullName>
    </recommendedName>
</protein>